<name>A0A5B8YK95_9FLAO</name>
<dbReference type="KEGG" id="anp:FK178_07600"/>
<organism evidence="2 3">
    <name type="scientific">Antarcticibacterium arcticum</name>
    <dbReference type="NCBI Taxonomy" id="2585771"/>
    <lineage>
        <taxon>Bacteria</taxon>
        <taxon>Pseudomonadati</taxon>
        <taxon>Bacteroidota</taxon>
        <taxon>Flavobacteriia</taxon>
        <taxon>Flavobacteriales</taxon>
        <taxon>Flavobacteriaceae</taxon>
        <taxon>Antarcticibacterium</taxon>
    </lineage>
</organism>
<protein>
    <submittedName>
        <fullName evidence="2">Universal stress protein</fullName>
    </submittedName>
</protein>
<dbReference type="RefSeq" id="WP_146833040.1">
    <property type="nucleotide sequence ID" value="NZ_CP042476.1"/>
</dbReference>
<evidence type="ECO:0000313" key="2">
    <source>
        <dbReference type="EMBL" id="QED37598.1"/>
    </source>
</evidence>
<dbReference type="Proteomes" id="UP000321954">
    <property type="component" value="Chromosome"/>
</dbReference>
<keyword evidence="3" id="KW-1185">Reference proteome</keyword>
<reference evidence="2 3" key="1">
    <citation type="submission" date="2019-08" db="EMBL/GenBank/DDBJ databases">
        <title>Antarcticibacterium arcticum sp. nov., a bacterium isolated from marine sediment of the Canadian Beaufort Sea.</title>
        <authorList>
            <person name="Lee Y.M."/>
            <person name="Baek K."/>
            <person name="Lee D.-H."/>
            <person name="Shin S.C."/>
            <person name="Jin Y.K."/>
            <person name="Park Y."/>
        </authorList>
    </citation>
    <scope>NUCLEOTIDE SEQUENCE [LARGE SCALE GENOMIC DNA]</scope>
    <source>
        <strain evidence="2 3">PAMC 28998</strain>
    </source>
</reference>
<dbReference type="Pfam" id="PF00582">
    <property type="entry name" value="Usp"/>
    <property type="match status" value="1"/>
</dbReference>
<dbReference type="Gene3D" id="3.40.50.12370">
    <property type="match status" value="1"/>
</dbReference>
<dbReference type="OrthoDB" id="1413338at2"/>
<dbReference type="SUPFAM" id="SSF52402">
    <property type="entry name" value="Adenine nucleotide alpha hydrolases-like"/>
    <property type="match status" value="1"/>
</dbReference>
<evidence type="ECO:0000313" key="3">
    <source>
        <dbReference type="Proteomes" id="UP000321954"/>
    </source>
</evidence>
<dbReference type="CDD" id="cd00293">
    <property type="entry name" value="USP-like"/>
    <property type="match status" value="1"/>
</dbReference>
<proteinExistence type="predicted"/>
<feature type="domain" description="UspA" evidence="1">
    <location>
        <begin position="2"/>
        <end position="136"/>
    </location>
</feature>
<gene>
    <name evidence="2" type="ORF">FK178_07600</name>
</gene>
<sequence>MNVLILTDLSQVAKNAAEFALQFLRKTPVKFYLLNIGQFHTDEDPQMPANERMARALVKIERRILELKKLTTNPDHQFEALYSENDLVTATRRYTDAKKIDLIVMGAANKGFSPYTIVGNQTYEILKKIKCNLLAVAEGSEFRKIEKLIFPYTYIPSLDETIRKLENFSAFEKKVEINVMEIFGNTEEEDIISTGAGTLVATTNSSRVKHLKMRDLDIFSISQLQKIQEDFDLIALMGKDITLCYKLLHNKYGIFSTISGKLPIFILHD</sequence>
<dbReference type="EMBL" id="CP042476">
    <property type="protein sequence ID" value="QED37598.1"/>
    <property type="molecule type" value="Genomic_DNA"/>
</dbReference>
<dbReference type="InterPro" id="IPR006016">
    <property type="entry name" value="UspA"/>
</dbReference>
<evidence type="ECO:0000259" key="1">
    <source>
        <dbReference type="Pfam" id="PF00582"/>
    </source>
</evidence>
<dbReference type="AlphaFoldDB" id="A0A5B8YK95"/>
<accession>A0A5B8YK95</accession>